<reference evidence="1" key="1">
    <citation type="submission" date="2014-09" db="EMBL/GenBank/DDBJ databases">
        <authorList>
            <person name="Magalhaes I.L.F."/>
            <person name="Oliveira U."/>
            <person name="Santos F.R."/>
            <person name="Vidigal T.H.D.A."/>
            <person name="Brescovit A.D."/>
            <person name="Santos A.J."/>
        </authorList>
    </citation>
    <scope>NUCLEOTIDE SEQUENCE</scope>
    <source>
        <tissue evidence="1">Shoot tissue taken approximately 20 cm above the soil surface</tissue>
    </source>
</reference>
<dbReference type="AlphaFoldDB" id="A0A0A9AQH4"/>
<dbReference type="EMBL" id="GBRH01246745">
    <property type="protein sequence ID" value="JAD51150.1"/>
    <property type="molecule type" value="Transcribed_RNA"/>
</dbReference>
<name>A0A0A9AQH4_ARUDO</name>
<organism evidence="1">
    <name type="scientific">Arundo donax</name>
    <name type="common">Giant reed</name>
    <name type="synonym">Donax arundinaceus</name>
    <dbReference type="NCBI Taxonomy" id="35708"/>
    <lineage>
        <taxon>Eukaryota</taxon>
        <taxon>Viridiplantae</taxon>
        <taxon>Streptophyta</taxon>
        <taxon>Embryophyta</taxon>
        <taxon>Tracheophyta</taxon>
        <taxon>Spermatophyta</taxon>
        <taxon>Magnoliopsida</taxon>
        <taxon>Liliopsida</taxon>
        <taxon>Poales</taxon>
        <taxon>Poaceae</taxon>
        <taxon>PACMAD clade</taxon>
        <taxon>Arundinoideae</taxon>
        <taxon>Arundineae</taxon>
        <taxon>Arundo</taxon>
    </lineage>
</organism>
<accession>A0A0A9AQH4</accession>
<evidence type="ECO:0000313" key="1">
    <source>
        <dbReference type="EMBL" id="JAD51150.1"/>
    </source>
</evidence>
<protein>
    <submittedName>
        <fullName evidence="1">Uncharacterized protein</fullName>
    </submittedName>
</protein>
<proteinExistence type="predicted"/>
<sequence length="51" mass="5953">MTACSCCCCRRHLSSFLFLGKDTHAARHKQWLSALLWYGLLNERDGQVRLR</sequence>
<reference evidence="1" key="2">
    <citation type="journal article" date="2015" name="Data Brief">
        <title>Shoot transcriptome of the giant reed, Arundo donax.</title>
        <authorList>
            <person name="Barrero R.A."/>
            <person name="Guerrero F.D."/>
            <person name="Moolhuijzen P."/>
            <person name="Goolsby J.A."/>
            <person name="Tidwell J."/>
            <person name="Bellgard S.E."/>
            <person name="Bellgard M.I."/>
        </authorList>
    </citation>
    <scope>NUCLEOTIDE SEQUENCE</scope>
    <source>
        <tissue evidence="1">Shoot tissue taken approximately 20 cm above the soil surface</tissue>
    </source>
</reference>